<accession>A0A454CWI0</accession>
<organism evidence="1 2">
    <name type="scientific">Vibrio harveyi</name>
    <name type="common">Beneckea harveyi</name>
    <dbReference type="NCBI Taxonomy" id="669"/>
    <lineage>
        <taxon>Bacteria</taxon>
        <taxon>Pseudomonadati</taxon>
        <taxon>Pseudomonadota</taxon>
        <taxon>Gammaproteobacteria</taxon>
        <taxon>Vibrionales</taxon>
        <taxon>Vibrionaceae</taxon>
        <taxon>Vibrio</taxon>
    </lineage>
</organism>
<sequence>MYARASFTAAETAVEPFLVNLTISTESIRSIKSSAACNSIK</sequence>
<dbReference type="AlphaFoldDB" id="A0A454CWI0"/>
<comment type="caution">
    <text evidence="1">The sequence shown here is derived from an EMBL/GenBank/DDBJ whole genome shotgun (WGS) entry which is preliminary data.</text>
</comment>
<feature type="non-terminal residue" evidence="1">
    <location>
        <position position="41"/>
    </location>
</feature>
<protein>
    <submittedName>
        <fullName evidence="1">Uncharacterized protein</fullName>
    </submittedName>
</protein>
<evidence type="ECO:0000313" key="1">
    <source>
        <dbReference type="EMBL" id="EKM30748.1"/>
    </source>
</evidence>
<name>A0A454CWI0_VIBHA</name>
<dbReference type="Proteomes" id="UP000008367">
    <property type="component" value="Unassembled WGS sequence"/>
</dbReference>
<proteinExistence type="predicted"/>
<reference evidence="1 2" key="1">
    <citation type="submission" date="2012-10" db="EMBL/GenBank/DDBJ databases">
        <title>Genome sequence of Vibrio Cholerae HENC-02.</title>
        <authorList>
            <person name="Eppinger M."/>
            <person name="Hasan N.A."/>
            <person name="Sengamalay N."/>
            <person name="Hine E."/>
            <person name="Su Q."/>
            <person name="Daugherty S.C."/>
            <person name="Young S."/>
            <person name="Sadzewicz L."/>
            <person name="Tallon L."/>
            <person name="Cebula T.A."/>
            <person name="Ravel J."/>
            <person name="Colwell R.R."/>
        </authorList>
    </citation>
    <scope>NUCLEOTIDE SEQUENCE [LARGE SCALE GENOMIC DNA]</scope>
    <source>
        <strain evidence="1 2">HENC-02</strain>
    </source>
</reference>
<gene>
    <name evidence="1" type="ORF">VCHENC02_3543A</name>
</gene>
<evidence type="ECO:0000313" key="2">
    <source>
        <dbReference type="Proteomes" id="UP000008367"/>
    </source>
</evidence>
<dbReference type="EMBL" id="AJSR01001504">
    <property type="protein sequence ID" value="EKM30748.1"/>
    <property type="molecule type" value="Genomic_DNA"/>
</dbReference>